<evidence type="ECO:0000256" key="2">
    <source>
        <dbReference type="ARBA" id="ARBA00023180"/>
    </source>
</evidence>
<dbReference type="PANTHER" id="PTHR32444:SF58">
    <property type="entry name" value="BULB-TYPE LECTIN DOMAIN-CONTAINING PROTEIN"/>
    <property type="match status" value="1"/>
</dbReference>
<evidence type="ECO:0000256" key="3">
    <source>
        <dbReference type="SAM" id="SignalP"/>
    </source>
</evidence>
<feature type="signal peptide" evidence="3">
    <location>
        <begin position="1"/>
        <end position="25"/>
    </location>
</feature>
<dbReference type="PIRSF" id="PIRSF002686">
    <property type="entry name" value="SLG"/>
    <property type="match status" value="1"/>
</dbReference>
<sequence>MISSSPFTFITTTLSLFFLIQRVNSQLPATRTFTFINHGDFAEGVAEYGATYSEIRNEVYNFDIFPFSLCFYNTTPGAYVLAIRGGVPGDRREPIRWVWDANRRRPVGENATLSLRRDGNLVLAESNGVIANGRRRLVSRDSDADGSDGPYSLVFEEPGIIMYLNYSGELIRYADWLGYTGNKVTFTTLPENYVNSTVYDLLLKYDEPPPESSRDLNITLQKLNYNATYSFLRLGSDGNVKIFTYNGVVRYPRWEQSFAYFPDYHVRECALPSRCGQFGLCDRGMCVACPSPKGLLGWSEGCAPPQLGQCGGGGKVGYYEIRGAEHFLTLLVSADGQMTVAECRRRCSRDCKCKGFVYQENTSLCLTVPLLATLIREVNTSVVYVKYLK</sequence>
<dbReference type="PROSITE" id="PS50948">
    <property type="entry name" value="PAN"/>
    <property type="match status" value="1"/>
</dbReference>
<dbReference type="Proteomes" id="UP000826271">
    <property type="component" value="Unassembled WGS sequence"/>
</dbReference>
<proteinExistence type="predicted"/>
<evidence type="ECO:0000259" key="5">
    <source>
        <dbReference type="PROSITE" id="PS50948"/>
    </source>
</evidence>
<dbReference type="GO" id="GO:0009505">
    <property type="term" value="C:plant-type cell wall"/>
    <property type="evidence" value="ECO:0007669"/>
    <property type="project" value="TreeGrafter"/>
</dbReference>
<comment type="caution">
    <text evidence="6">The sequence shown here is derived from an EMBL/GenBank/DDBJ whole genome shotgun (WGS) entry which is preliminary data.</text>
</comment>
<dbReference type="PANTHER" id="PTHR32444">
    <property type="entry name" value="BULB-TYPE LECTIN DOMAIN-CONTAINING PROTEIN"/>
    <property type="match status" value="1"/>
</dbReference>
<dbReference type="InterPro" id="IPR003609">
    <property type="entry name" value="Pan_app"/>
</dbReference>
<dbReference type="SUPFAM" id="SSF51110">
    <property type="entry name" value="alpha-D-mannose-specific plant lectins"/>
    <property type="match status" value="1"/>
</dbReference>
<dbReference type="PROSITE" id="PS50927">
    <property type="entry name" value="BULB_LECTIN"/>
    <property type="match status" value="1"/>
</dbReference>
<keyword evidence="7" id="KW-1185">Reference proteome</keyword>
<protein>
    <submittedName>
        <fullName evidence="6">Uncharacterized protein</fullName>
    </submittedName>
</protein>
<organism evidence="6 7">
    <name type="scientific">Buddleja alternifolia</name>
    <dbReference type="NCBI Taxonomy" id="168488"/>
    <lineage>
        <taxon>Eukaryota</taxon>
        <taxon>Viridiplantae</taxon>
        <taxon>Streptophyta</taxon>
        <taxon>Embryophyta</taxon>
        <taxon>Tracheophyta</taxon>
        <taxon>Spermatophyta</taxon>
        <taxon>Magnoliopsida</taxon>
        <taxon>eudicotyledons</taxon>
        <taxon>Gunneridae</taxon>
        <taxon>Pentapetalae</taxon>
        <taxon>asterids</taxon>
        <taxon>lamiids</taxon>
        <taxon>Lamiales</taxon>
        <taxon>Scrophulariaceae</taxon>
        <taxon>Buddlejeae</taxon>
        <taxon>Buddleja</taxon>
    </lineage>
</organism>
<accession>A0AAV6XUR6</accession>
<dbReference type="InterPro" id="IPR036426">
    <property type="entry name" value="Bulb-type_lectin_dom_sf"/>
</dbReference>
<feature type="domain" description="Apple" evidence="5">
    <location>
        <begin position="310"/>
        <end position="389"/>
    </location>
</feature>
<dbReference type="SUPFAM" id="SSF57414">
    <property type="entry name" value="Hairpin loop containing domain-like"/>
    <property type="match status" value="1"/>
</dbReference>
<dbReference type="EMBL" id="WHWC01000003">
    <property type="protein sequence ID" value="KAG8386414.1"/>
    <property type="molecule type" value="Genomic_DNA"/>
</dbReference>
<dbReference type="InterPro" id="IPR001480">
    <property type="entry name" value="Bulb-type_lectin_dom"/>
</dbReference>
<evidence type="ECO:0000256" key="1">
    <source>
        <dbReference type="ARBA" id="ARBA00022729"/>
    </source>
</evidence>
<evidence type="ECO:0000313" key="7">
    <source>
        <dbReference type="Proteomes" id="UP000826271"/>
    </source>
</evidence>
<dbReference type="AlphaFoldDB" id="A0AAV6XUR6"/>
<keyword evidence="2" id="KW-0325">Glycoprotein</keyword>
<reference evidence="6" key="1">
    <citation type="submission" date="2019-10" db="EMBL/GenBank/DDBJ databases">
        <authorList>
            <person name="Zhang R."/>
            <person name="Pan Y."/>
            <person name="Wang J."/>
            <person name="Ma R."/>
            <person name="Yu S."/>
        </authorList>
    </citation>
    <scope>NUCLEOTIDE SEQUENCE</scope>
    <source>
        <strain evidence="6">LA-IB0</strain>
        <tissue evidence="6">Leaf</tissue>
    </source>
</reference>
<gene>
    <name evidence="6" type="ORF">BUALT_Bualt03G0146300</name>
</gene>
<evidence type="ECO:0000259" key="4">
    <source>
        <dbReference type="PROSITE" id="PS50927"/>
    </source>
</evidence>
<evidence type="ECO:0000313" key="6">
    <source>
        <dbReference type="EMBL" id="KAG8386414.1"/>
    </source>
</evidence>
<keyword evidence="1 3" id="KW-0732">Signal</keyword>
<feature type="domain" description="Bulb-type lectin" evidence="4">
    <location>
        <begin position="43"/>
        <end position="176"/>
    </location>
</feature>
<dbReference type="InterPro" id="IPR035446">
    <property type="entry name" value="SLSG/EP1"/>
</dbReference>
<feature type="chain" id="PRO_5043675427" evidence="3">
    <location>
        <begin position="26"/>
        <end position="389"/>
    </location>
</feature>
<dbReference type="Pfam" id="PF08276">
    <property type="entry name" value="PAN_2"/>
    <property type="match status" value="1"/>
</dbReference>
<name>A0AAV6XUR6_9LAMI</name>